<organism evidence="1 2">
    <name type="scientific">Serratia rhizosphaerae</name>
    <dbReference type="NCBI Taxonomy" id="2597702"/>
    <lineage>
        <taxon>Bacteria</taxon>
        <taxon>Pseudomonadati</taxon>
        <taxon>Pseudomonadota</taxon>
        <taxon>Gammaproteobacteria</taxon>
        <taxon>Enterobacterales</taxon>
        <taxon>Yersiniaceae</taxon>
        <taxon>Serratia</taxon>
    </lineage>
</organism>
<dbReference type="RefSeq" id="WP_160029787.1">
    <property type="nucleotide sequence ID" value="NZ_CP041764.1"/>
</dbReference>
<accession>A0ABX6GNB8</accession>
<sequence>MQNLGVLQQELTLIKIHQQVKCSEPMERGGVLNQILMAPIFRLMAHLIEFITINLLEIERKVSSLPTTIDISDEVNIIKNLMMVSHDDLNENMDIFK</sequence>
<protein>
    <submittedName>
        <fullName evidence="1">Uncharacterized protein</fullName>
    </submittedName>
</protein>
<dbReference type="EMBL" id="CP041764">
    <property type="protein sequence ID" value="QHA87779.1"/>
    <property type="molecule type" value="Genomic_DNA"/>
</dbReference>
<dbReference type="Proteomes" id="UP000430368">
    <property type="component" value="Chromosome"/>
</dbReference>
<reference evidence="1 2" key="1">
    <citation type="submission" date="2019-07" db="EMBL/GenBank/DDBJ databases">
        <title>Serratia dokdonensis sp. nov., an elicitor of systemic resistance in Nicotiana Tabacum.</title>
        <authorList>
            <person name="Son J.-S."/>
            <person name="Hwang Y.-J."/>
            <person name="Lee S.-Y."/>
            <person name="Ghim S.-Y."/>
        </authorList>
    </citation>
    <scope>NUCLEOTIDE SEQUENCE [LARGE SCALE GENOMIC DNA]</scope>
    <source>
        <strain evidence="1 2">KUDC3025</strain>
    </source>
</reference>
<keyword evidence="2" id="KW-1185">Reference proteome</keyword>
<name>A0ABX6GNB8_9GAMM</name>
<proteinExistence type="predicted"/>
<evidence type="ECO:0000313" key="1">
    <source>
        <dbReference type="EMBL" id="QHA87779.1"/>
    </source>
</evidence>
<evidence type="ECO:0000313" key="2">
    <source>
        <dbReference type="Proteomes" id="UP000430368"/>
    </source>
</evidence>
<gene>
    <name evidence="1" type="ORF">FO014_12890</name>
</gene>